<accession>F0ZBD9</accession>
<dbReference type="FunFam" id="2.130.10.10:FF:000509">
    <property type="entry name" value="U3 small nucleolar RNA-interacting protein"/>
    <property type="match status" value="1"/>
</dbReference>
<feature type="repeat" description="WD" evidence="5">
    <location>
        <begin position="375"/>
        <end position="416"/>
    </location>
</feature>
<feature type="repeat" description="WD" evidence="5">
    <location>
        <begin position="333"/>
        <end position="374"/>
    </location>
</feature>
<evidence type="ECO:0000256" key="1">
    <source>
        <dbReference type="ARBA" id="ARBA00004123"/>
    </source>
</evidence>
<keyword evidence="2 5" id="KW-0853">WD repeat</keyword>
<gene>
    <name evidence="7" type="ORF">DICPUDRAFT_93771</name>
</gene>
<dbReference type="FunCoup" id="F0ZBD9">
    <property type="interactions" value="664"/>
</dbReference>
<dbReference type="KEGG" id="dpp:DICPUDRAFT_93771"/>
<proteinExistence type="predicted"/>
<dbReference type="Proteomes" id="UP000001064">
    <property type="component" value="Unassembled WGS sequence"/>
</dbReference>
<organism evidence="7 8">
    <name type="scientific">Dictyostelium purpureum</name>
    <name type="common">Slime mold</name>
    <dbReference type="NCBI Taxonomy" id="5786"/>
    <lineage>
        <taxon>Eukaryota</taxon>
        <taxon>Amoebozoa</taxon>
        <taxon>Evosea</taxon>
        <taxon>Eumycetozoa</taxon>
        <taxon>Dictyostelia</taxon>
        <taxon>Dictyosteliales</taxon>
        <taxon>Dictyosteliaceae</taxon>
        <taxon>Dictyostelium</taxon>
    </lineage>
</organism>
<dbReference type="InterPro" id="IPR001680">
    <property type="entry name" value="WD40_rpt"/>
</dbReference>
<feature type="compositionally biased region" description="Basic and acidic residues" evidence="6">
    <location>
        <begin position="111"/>
        <end position="124"/>
    </location>
</feature>
<dbReference type="OMA" id="CSLRIWK"/>
<dbReference type="GO" id="GO:0030515">
    <property type="term" value="F:snoRNA binding"/>
    <property type="evidence" value="ECO:0000318"/>
    <property type="project" value="GO_Central"/>
</dbReference>
<dbReference type="InterPro" id="IPR020472">
    <property type="entry name" value="WD40_PAC1"/>
</dbReference>
<keyword evidence="8" id="KW-1185">Reference proteome</keyword>
<dbReference type="PANTHER" id="PTHR19865:SF0">
    <property type="entry name" value="U3 SMALL NUCLEOLAR RNA-INTERACTING PROTEIN 2"/>
    <property type="match status" value="1"/>
</dbReference>
<dbReference type="STRING" id="5786.F0ZBD9"/>
<dbReference type="eggNOG" id="KOG0299">
    <property type="taxonomic scope" value="Eukaryota"/>
</dbReference>
<feature type="compositionally biased region" description="Polar residues" evidence="6">
    <location>
        <begin position="12"/>
        <end position="34"/>
    </location>
</feature>
<sequence length="640" mass="72433">MDSFFIKPGTAHTLSSNRANGSKSIDTRINSRPQSSRGGRGGMNSRGGGRGGSMSSRGGRGGMSNRGGSMSSRGGRGGMSNRGGRGGFNNRDNNNRDNSNNKGFNNKRKNIPKDEYYDSDKSSDEQEQEPEESEEESDNENTNEQMEFHSEDEDDFKQVNAEESEEESEDEEVKKARLKKKLKLSVVEEEETADEKRLRLANDYINKIRQVKEDLDLDEAVREDLDKSSGRYQYSYREQISKLKLKDLIKNSNNSNNNINKRVTVFKGHSSPITCIVLSEDQTIAYSASKDLIIQWDLINKTKLKKIKGFLPSKNNRYEIDQLKKQEKEEWKKTTYQGRVLAMALSFDGKYLVTGGEEKLIKVWDTETMTVVETFKGHKDIISALSFRKGTYQLYSGSHDRTVKIWDLTQMAFVDTRYGHQSPITAIDALTRERCITVSTDKTCRVWKIPEESQLIFRGHTHSVDCCALVSEEKFITGSQEGSIALWNVNKKNATFIKNNAHPNTDLPWITSVAAIPNSDIVASGSSDGVLRLWAIMGGEKLREINTIEVDGFINDMKFSRDCSFILAAIAQEHKLGRWKRVKTAKNSLLLIDLTSNIEEEEEDLNSENTSEELQEGEEEDEEEEQGEVEEVDDDEQDDE</sequence>
<feature type="repeat" description="WD" evidence="5">
    <location>
        <begin position="510"/>
        <end position="544"/>
    </location>
</feature>
<dbReference type="PANTHER" id="PTHR19865">
    <property type="entry name" value="U3 SMALL NUCLEOLAR RNA INTERACTING PROTEIN 2"/>
    <property type="match status" value="1"/>
</dbReference>
<feature type="compositionally biased region" description="Gly residues" evidence="6">
    <location>
        <begin position="74"/>
        <end position="87"/>
    </location>
</feature>
<protein>
    <submittedName>
        <fullName evidence="7">Uncharacterized protein</fullName>
    </submittedName>
</protein>
<dbReference type="VEuPathDB" id="AmoebaDB:DICPUDRAFT_93771"/>
<feature type="compositionally biased region" description="Acidic residues" evidence="6">
    <location>
        <begin position="125"/>
        <end position="141"/>
    </location>
</feature>
<dbReference type="CDD" id="cd00200">
    <property type="entry name" value="WD40"/>
    <property type="match status" value="1"/>
</dbReference>
<dbReference type="InParanoid" id="F0ZBD9"/>
<evidence type="ECO:0000256" key="6">
    <source>
        <dbReference type="SAM" id="MobiDB-lite"/>
    </source>
</evidence>
<evidence type="ECO:0000256" key="3">
    <source>
        <dbReference type="ARBA" id="ARBA00022737"/>
    </source>
</evidence>
<reference evidence="8" key="1">
    <citation type="journal article" date="2011" name="Genome Biol.">
        <title>Comparative genomics of the social amoebae Dictyostelium discoideum and Dictyostelium purpureum.</title>
        <authorList>
            <consortium name="US DOE Joint Genome Institute (JGI-PGF)"/>
            <person name="Sucgang R."/>
            <person name="Kuo A."/>
            <person name="Tian X."/>
            <person name="Salerno W."/>
            <person name="Parikh A."/>
            <person name="Feasley C.L."/>
            <person name="Dalin E."/>
            <person name="Tu H."/>
            <person name="Huang E."/>
            <person name="Barry K."/>
            <person name="Lindquist E."/>
            <person name="Shapiro H."/>
            <person name="Bruce D."/>
            <person name="Schmutz J."/>
            <person name="Salamov A."/>
            <person name="Fey P."/>
            <person name="Gaudet P."/>
            <person name="Anjard C."/>
            <person name="Babu M.M."/>
            <person name="Basu S."/>
            <person name="Bushmanova Y."/>
            <person name="van der Wel H."/>
            <person name="Katoh-Kurasawa M."/>
            <person name="Dinh C."/>
            <person name="Coutinho P.M."/>
            <person name="Saito T."/>
            <person name="Elias M."/>
            <person name="Schaap P."/>
            <person name="Kay R.R."/>
            <person name="Henrissat B."/>
            <person name="Eichinger L."/>
            <person name="Rivero F."/>
            <person name="Putnam N.H."/>
            <person name="West C.M."/>
            <person name="Loomis W.F."/>
            <person name="Chisholm R.L."/>
            <person name="Shaulsky G."/>
            <person name="Strassmann J.E."/>
            <person name="Queller D.C."/>
            <person name="Kuspa A."/>
            <person name="Grigoriev I.V."/>
        </authorList>
    </citation>
    <scope>NUCLEOTIDE SEQUENCE [LARGE SCALE GENOMIC DNA]</scope>
    <source>
        <strain evidence="8">QSDP1</strain>
    </source>
</reference>
<dbReference type="GO" id="GO:0032040">
    <property type="term" value="C:small-subunit processome"/>
    <property type="evidence" value="ECO:0000318"/>
    <property type="project" value="GO_Central"/>
</dbReference>
<keyword evidence="4" id="KW-0539">Nucleus</keyword>
<evidence type="ECO:0000256" key="5">
    <source>
        <dbReference type="PROSITE-ProRule" id="PRU00221"/>
    </source>
</evidence>
<dbReference type="PROSITE" id="PS50082">
    <property type="entry name" value="WD_REPEATS_2"/>
    <property type="match status" value="4"/>
</dbReference>
<keyword evidence="3" id="KW-0677">Repeat</keyword>
<dbReference type="InterPro" id="IPR036322">
    <property type="entry name" value="WD40_repeat_dom_sf"/>
</dbReference>
<name>F0ZBD9_DICPU</name>
<evidence type="ECO:0000313" key="8">
    <source>
        <dbReference type="Proteomes" id="UP000001064"/>
    </source>
</evidence>
<feature type="compositionally biased region" description="Gly residues" evidence="6">
    <location>
        <begin position="38"/>
        <end position="65"/>
    </location>
</feature>
<feature type="compositionally biased region" description="Acidic residues" evidence="6">
    <location>
        <begin position="162"/>
        <end position="171"/>
    </location>
</feature>
<dbReference type="PRINTS" id="PR00320">
    <property type="entry name" value="GPROTEINBRPT"/>
</dbReference>
<dbReference type="SMART" id="SM00320">
    <property type="entry name" value="WD40"/>
    <property type="match status" value="7"/>
</dbReference>
<dbReference type="PROSITE" id="PS00678">
    <property type="entry name" value="WD_REPEATS_1"/>
    <property type="match status" value="1"/>
</dbReference>
<comment type="subcellular location">
    <subcellularLocation>
        <location evidence="1">Nucleus</location>
    </subcellularLocation>
</comment>
<feature type="region of interest" description="Disordered" evidence="6">
    <location>
        <begin position="598"/>
        <end position="640"/>
    </location>
</feature>
<feature type="compositionally biased region" description="Low complexity" evidence="6">
    <location>
        <begin position="88"/>
        <end position="104"/>
    </location>
</feature>
<dbReference type="PROSITE" id="PS50294">
    <property type="entry name" value="WD_REPEATS_REGION"/>
    <property type="match status" value="2"/>
</dbReference>
<dbReference type="GeneID" id="10506702"/>
<dbReference type="InterPro" id="IPR039241">
    <property type="entry name" value="Rrp9-like"/>
</dbReference>
<dbReference type="AlphaFoldDB" id="F0ZBD9"/>
<dbReference type="Gene3D" id="2.130.10.10">
    <property type="entry name" value="YVTN repeat-like/Quinoprotein amine dehydrogenase"/>
    <property type="match status" value="1"/>
</dbReference>
<dbReference type="SUPFAM" id="SSF50978">
    <property type="entry name" value="WD40 repeat-like"/>
    <property type="match status" value="1"/>
</dbReference>
<evidence type="ECO:0000256" key="4">
    <source>
        <dbReference type="ARBA" id="ARBA00023242"/>
    </source>
</evidence>
<feature type="region of interest" description="Disordered" evidence="6">
    <location>
        <begin position="1"/>
        <end position="177"/>
    </location>
</feature>
<dbReference type="EMBL" id="GL870970">
    <property type="protein sequence ID" value="EGC38729.1"/>
    <property type="molecule type" value="Genomic_DNA"/>
</dbReference>
<dbReference type="RefSeq" id="XP_003284720.1">
    <property type="nucleotide sequence ID" value="XM_003284672.1"/>
</dbReference>
<dbReference type="InterPro" id="IPR015943">
    <property type="entry name" value="WD40/YVTN_repeat-like_dom_sf"/>
</dbReference>
<dbReference type="GO" id="GO:0034511">
    <property type="term" value="F:U3 snoRNA binding"/>
    <property type="evidence" value="ECO:0007669"/>
    <property type="project" value="InterPro"/>
</dbReference>
<dbReference type="Pfam" id="PF00400">
    <property type="entry name" value="WD40"/>
    <property type="match status" value="6"/>
</dbReference>
<dbReference type="InterPro" id="IPR019775">
    <property type="entry name" value="WD40_repeat_CS"/>
</dbReference>
<evidence type="ECO:0000256" key="2">
    <source>
        <dbReference type="ARBA" id="ARBA00022574"/>
    </source>
</evidence>
<dbReference type="OrthoDB" id="189968at2759"/>
<feature type="repeat" description="WD" evidence="5">
    <location>
        <begin position="457"/>
        <end position="497"/>
    </location>
</feature>
<evidence type="ECO:0000313" key="7">
    <source>
        <dbReference type="EMBL" id="EGC38729.1"/>
    </source>
</evidence>